<gene>
    <name evidence="7" type="ORF">AA0535_1300</name>
</gene>
<evidence type="ECO:0000256" key="1">
    <source>
        <dbReference type="ARBA" id="ARBA00022679"/>
    </source>
</evidence>
<feature type="domain" description="Cobalamin adenosyltransferase-like" evidence="6">
    <location>
        <begin position="8"/>
        <end position="163"/>
    </location>
</feature>
<keyword evidence="2 4" id="KW-0547">Nucleotide-binding</keyword>
<evidence type="ECO:0000256" key="3">
    <source>
        <dbReference type="ARBA" id="ARBA00022840"/>
    </source>
</evidence>
<keyword evidence="1 4" id="KW-0808">Transferase</keyword>
<keyword evidence="4" id="KW-0169">Cobalamin biosynthesis</keyword>
<dbReference type="NCBIfam" id="TIGR00636">
    <property type="entry name" value="PduO_Nterm"/>
    <property type="match status" value="1"/>
</dbReference>
<comment type="catalytic activity">
    <reaction evidence="4">
        <text>2 cob(II)yrinate a,c diamide + reduced [electron-transfer flavoprotein] + 2 ATP = 2 adenosylcob(III)yrinate a,c-diamide + 2 triphosphate + oxidized [electron-transfer flavoprotein] + 3 H(+)</text>
        <dbReference type="Rhea" id="RHEA:11528"/>
        <dbReference type="Rhea" id="RHEA-COMP:10685"/>
        <dbReference type="Rhea" id="RHEA-COMP:10686"/>
        <dbReference type="ChEBI" id="CHEBI:15378"/>
        <dbReference type="ChEBI" id="CHEBI:18036"/>
        <dbReference type="ChEBI" id="CHEBI:30616"/>
        <dbReference type="ChEBI" id="CHEBI:57692"/>
        <dbReference type="ChEBI" id="CHEBI:58307"/>
        <dbReference type="ChEBI" id="CHEBI:58503"/>
        <dbReference type="ChEBI" id="CHEBI:58537"/>
        <dbReference type="EC" id="2.5.1.17"/>
    </reaction>
</comment>
<comment type="catalytic activity">
    <reaction evidence="4">
        <text>2 cob(II)alamin + reduced [electron-transfer flavoprotein] + 2 ATP = 2 adenosylcob(III)alamin + 2 triphosphate + oxidized [electron-transfer flavoprotein] + 3 H(+)</text>
        <dbReference type="Rhea" id="RHEA:28671"/>
        <dbReference type="Rhea" id="RHEA-COMP:10685"/>
        <dbReference type="Rhea" id="RHEA-COMP:10686"/>
        <dbReference type="ChEBI" id="CHEBI:15378"/>
        <dbReference type="ChEBI" id="CHEBI:16304"/>
        <dbReference type="ChEBI" id="CHEBI:18036"/>
        <dbReference type="ChEBI" id="CHEBI:18408"/>
        <dbReference type="ChEBI" id="CHEBI:30616"/>
        <dbReference type="ChEBI" id="CHEBI:57692"/>
        <dbReference type="ChEBI" id="CHEBI:58307"/>
        <dbReference type="EC" id="2.5.1.17"/>
    </reaction>
</comment>
<comment type="pathway">
    <text evidence="4">Cofactor biosynthesis; adenosylcobalamin biosynthesis; adenosylcobalamin from cob(II)yrinate a,c-diamide: step 2/7.</text>
</comment>
<comment type="caution">
    <text evidence="7">The sequence shown here is derived from an EMBL/GenBank/DDBJ whole genome shotgun (WGS) entry which is preliminary data.</text>
</comment>
<dbReference type="InterPro" id="IPR036451">
    <property type="entry name" value="CblAdoTrfase-like_sf"/>
</dbReference>
<comment type="similarity">
    <text evidence="4">Belongs to the Cob(I)alamin adenosyltransferase family.</text>
</comment>
<sequence length="181" mass="20143">MSVRLDRIVTRGGDTGETSLGDGQRVRKDDPLIEAMGTVDELNAILGIVRLHCSEHDQLALIQNTLFDIGAILCIPAREDGDTFLLEACAALEGAVEELRRDQAPLKSFILPGGSAGASWAHMARVVARRAERDLVALDQKRLAGVLRYMNRLSDYFFVLARHENRSGQDDILWRPRQARH</sequence>
<feature type="region of interest" description="Disordered" evidence="5">
    <location>
        <begin position="1"/>
        <end position="25"/>
    </location>
</feature>
<dbReference type="EC" id="2.5.1.17" evidence="4"/>
<keyword evidence="3 4" id="KW-0067">ATP-binding</keyword>
<evidence type="ECO:0000256" key="4">
    <source>
        <dbReference type="RuleBase" id="RU366026"/>
    </source>
</evidence>
<evidence type="ECO:0000313" key="8">
    <source>
        <dbReference type="Proteomes" id="UP001062776"/>
    </source>
</evidence>
<dbReference type="PANTHER" id="PTHR12213:SF0">
    <property type="entry name" value="CORRINOID ADENOSYLTRANSFERASE MMAB"/>
    <property type="match status" value="1"/>
</dbReference>
<dbReference type="Pfam" id="PF01923">
    <property type="entry name" value="Cob_adeno_trans"/>
    <property type="match status" value="1"/>
</dbReference>
<evidence type="ECO:0000256" key="5">
    <source>
        <dbReference type="SAM" id="MobiDB-lite"/>
    </source>
</evidence>
<dbReference type="RefSeq" id="WP_264815139.1">
    <property type="nucleotide sequence ID" value="NZ_BAPV01000009.1"/>
</dbReference>
<name>A0ABQ0Q1Z5_9PROT</name>
<dbReference type="PANTHER" id="PTHR12213">
    <property type="entry name" value="CORRINOID ADENOSYLTRANSFERASE"/>
    <property type="match status" value="1"/>
</dbReference>
<reference evidence="7" key="1">
    <citation type="submission" date="2013-04" db="EMBL/GenBank/DDBJ databases">
        <title>The genome sequencing project of 58 acetic acid bacteria.</title>
        <authorList>
            <person name="Okamoto-Kainuma A."/>
            <person name="Ishikawa M."/>
            <person name="Umino S."/>
            <person name="Koizumi Y."/>
            <person name="Shiwa Y."/>
            <person name="Yoshikawa H."/>
            <person name="Matsutani M."/>
            <person name="Matsushita K."/>
        </authorList>
    </citation>
    <scope>NUCLEOTIDE SEQUENCE</scope>
    <source>
        <strain evidence="7">NRIC 0535</strain>
    </source>
</reference>
<evidence type="ECO:0000313" key="7">
    <source>
        <dbReference type="EMBL" id="GBQ87514.1"/>
    </source>
</evidence>
<organism evidence="7 8">
    <name type="scientific">Asaia krungthepensis NRIC 0535</name>
    <dbReference type="NCBI Taxonomy" id="1307925"/>
    <lineage>
        <taxon>Bacteria</taxon>
        <taxon>Pseudomonadati</taxon>
        <taxon>Pseudomonadota</taxon>
        <taxon>Alphaproteobacteria</taxon>
        <taxon>Acetobacterales</taxon>
        <taxon>Acetobacteraceae</taxon>
        <taxon>Asaia</taxon>
    </lineage>
</organism>
<accession>A0ABQ0Q1Z5</accession>
<dbReference type="EMBL" id="BAPV01000009">
    <property type="protein sequence ID" value="GBQ87514.1"/>
    <property type="molecule type" value="Genomic_DNA"/>
</dbReference>
<evidence type="ECO:0000259" key="6">
    <source>
        <dbReference type="Pfam" id="PF01923"/>
    </source>
</evidence>
<dbReference type="Proteomes" id="UP001062776">
    <property type="component" value="Unassembled WGS sequence"/>
</dbReference>
<dbReference type="InterPro" id="IPR016030">
    <property type="entry name" value="CblAdoTrfase-like"/>
</dbReference>
<dbReference type="SUPFAM" id="SSF89028">
    <property type="entry name" value="Cobalamin adenosyltransferase-like"/>
    <property type="match status" value="1"/>
</dbReference>
<protein>
    <recommendedName>
        <fullName evidence="4">Corrinoid adenosyltransferase</fullName>
        <ecNumber evidence="4">2.5.1.17</ecNumber>
    </recommendedName>
    <alternativeName>
        <fullName evidence="4">Cob(II)alamin adenosyltransferase</fullName>
    </alternativeName>
    <alternativeName>
        <fullName evidence="4">Cob(II)yrinic acid a,c-diamide adenosyltransferase</fullName>
    </alternativeName>
    <alternativeName>
        <fullName evidence="4">Cobinamide/cobalamin adenosyltransferase</fullName>
    </alternativeName>
</protein>
<evidence type="ECO:0000256" key="2">
    <source>
        <dbReference type="ARBA" id="ARBA00022741"/>
    </source>
</evidence>
<keyword evidence="8" id="KW-1185">Reference proteome</keyword>
<dbReference type="InterPro" id="IPR029499">
    <property type="entry name" value="PduO-typ"/>
</dbReference>
<proteinExistence type="inferred from homology"/>
<dbReference type="Gene3D" id="1.20.1200.10">
    <property type="entry name" value="Cobalamin adenosyltransferase-like"/>
    <property type="match status" value="1"/>
</dbReference>